<organism evidence="1 2">
    <name type="scientific">Leptospira interrogans str. 2002000626</name>
    <dbReference type="NCBI Taxonomy" id="996803"/>
    <lineage>
        <taxon>Bacteria</taxon>
        <taxon>Pseudomonadati</taxon>
        <taxon>Spirochaetota</taxon>
        <taxon>Spirochaetia</taxon>
        <taxon>Leptospirales</taxon>
        <taxon>Leptospiraceae</taxon>
        <taxon>Leptospira</taxon>
    </lineage>
</organism>
<dbReference type="EMBL" id="AFJL02000058">
    <property type="protein sequence ID" value="EMY06028.1"/>
    <property type="molecule type" value="Genomic_DNA"/>
</dbReference>
<proteinExistence type="predicted"/>
<dbReference type="Proteomes" id="UP000012329">
    <property type="component" value="Unassembled WGS sequence"/>
</dbReference>
<reference evidence="1 2" key="1">
    <citation type="submission" date="2013-02" db="EMBL/GenBank/DDBJ databases">
        <authorList>
            <person name="Harkins D.M."/>
            <person name="Durkin A.S."/>
            <person name="Brinkac L.M."/>
            <person name="Haft D.H."/>
            <person name="Selengut J.D."/>
            <person name="Sanka R."/>
            <person name="DePew J."/>
            <person name="Purushe J."/>
            <person name="Whelen A.C."/>
            <person name="Vinetz J.M."/>
            <person name="Sutton G.G."/>
            <person name="Nierman W.C."/>
            <person name="Fouts D.E."/>
        </authorList>
    </citation>
    <scope>NUCLEOTIDE SEQUENCE [LARGE SCALE GENOMIC DNA]</scope>
    <source>
        <strain evidence="1 2">2002000626</strain>
    </source>
</reference>
<evidence type="ECO:0000313" key="1">
    <source>
        <dbReference type="EMBL" id="EMY06028.1"/>
    </source>
</evidence>
<comment type="caution">
    <text evidence="1">The sequence shown here is derived from an EMBL/GenBank/DDBJ whole genome shotgun (WGS) entry which is preliminary data.</text>
</comment>
<name>A0A829DAX9_LEPIR</name>
<gene>
    <name evidence="1" type="ORF">LEP1GSC029_4493</name>
</gene>
<sequence length="71" mass="8604">MCLKKKKFFLNRVLFRFPELVQTRSPCFFKNRLVSFSTDLDPIDFVFFEREKWVCVQIRSLKNPKGSEVRI</sequence>
<protein>
    <submittedName>
        <fullName evidence="1">Uncharacterized protein</fullName>
    </submittedName>
</protein>
<evidence type="ECO:0000313" key="2">
    <source>
        <dbReference type="Proteomes" id="UP000012329"/>
    </source>
</evidence>
<accession>A0A829DAX9</accession>
<dbReference type="AlphaFoldDB" id="A0A829DAX9"/>